<proteinExistence type="predicted"/>
<evidence type="ECO:0000259" key="2">
    <source>
        <dbReference type="Pfam" id="PF03167"/>
    </source>
</evidence>
<keyword evidence="4" id="KW-1185">Reference proteome</keyword>
<feature type="chain" id="PRO_5003146982" description="Uracil-DNA glycosylase-like domain-containing protein" evidence="1">
    <location>
        <begin position="22"/>
        <end position="208"/>
    </location>
</feature>
<protein>
    <recommendedName>
        <fullName evidence="2">Uracil-DNA glycosylase-like domain-containing protein</fullName>
    </recommendedName>
</protein>
<dbReference type="Proteomes" id="UP000054010">
    <property type="component" value="Unassembled WGS sequence"/>
</dbReference>
<dbReference type="STRING" id="765420.OSCT_0684"/>
<dbReference type="SUPFAM" id="SSF52141">
    <property type="entry name" value="Uracil-DNA glycosylase-like"/>
    <property type="match status" value="1"/>
</dbReference>
<reference evidence="3 4" key="1">
    <citation type="journal article" date="2011" name="J. Bacteriol.">
        <title>Draft genome sequence of the anoxygenic filamentous phototrophic bacterium Oscillochloris trichoides subsp. DG-6.</title>
        <authorList>
            <person name="Kuznetsov B.B."/>
            <person name="Ivanovsky R.N."/>
            <person name="Keppen O.I."/>
            <person name="Sukhacheva M.V."/>
            <person name="Bumazhkin B.K."/>
            <person name="Patutina E.O."/>
            <person name="Beletsky A.V."/>
            <person name="Mardanov A.V."/>
            <person name="Baslerov R.V."/>
            <person name="Panteleeva A.N."/>
            <person name="Kolganova T.V."/>
            <person name="Ravin N.V."/>
            <person name="Skryabin K.G."/>
        </authorList>
    </citation>
    <scope>NUCLEOTIDE SEQUENCE [LARGE SCALE GENOMIC DNA]</scope>
    <source>
        <strain evidence="3 4">DG-6</strain>
    </source>
</reference>
<dbReference type="OrthoDB" id="4977218at2"/>
<evidence type="ECO:0000313" key="4">
    <source>
        <dbReference type="Proteomes" id="UP000054010"/>
    </source>
</evidence>
<comment type="caution">
    <text evidence="3">The sequence shown here is derived from an EMBL/GenBank/DDBJ whole genome shotgun (WGS) entry which is preliminary data.</text>
</comment>
<dbReference type="eggNOG" id="COG1573">
    <property type="taxonomic scope" value="Bacteria"/>
</dbReference>
<accession>E1IBI3</accession>
<sequence>MAPSISAIIAALAQLVPPANAINPYADDGAAGNTIRRANLHRALERALAHGPDLLLVGEAPGYNGARRTGVPFTSERILLEGSQYGVAQGFAIATNDGRISAEPTATIVYREMAALNLFVVGWNAYPLHPHRPGNDQSNRPPRSTELALGLPLLAEVCTLFAGVPVLAMGKSAARSLHQLGISHTPLRHPAQGGAAQFAQGLREWRIR</sequence>
<dbReference type="AlphaFoldDB" id="E1IBI3"/>
<dbReference type="HOGENOM" id="CLU_101311_0_0_0"/>
<dbReference type="InterPro" id="IPR005122">
    <property type="entry name" value="Uracil-DNA_glycosylase-like"/>
</dbReference>
<evidence type="ECO:0000256" key="1">
    <source>
        <dbReference type="SAM" id="SignalP"/>
    </source>
</evidence>
<name>E1IBI3_9CHLR</name>
<organism evidence="3 4">
    <name type="scientific">Oscillochloris trichoides DG-6</name>
    <dbReference type="NCBI Taxonomy" id="765420"/>
    <lineage>
        <taxon>Bacteria</taxon>
        <taxon>Bacillati</taxon>
        <taxon>Chloroflexota</taxon>
        <taxon>Chloroflexia</taxon>
        <taxon>Chloroflexales</taxon>
        <taxon>Chloroflexineae</taxon>
        <taxon>Oscillochloridaceae</taxon>
        <taxon>Oscillochloris</taxon>
    </lineage>
</organism>
<feature type="signal peptide" evidence="1">
    <location>
        <begin position="1"/>
        <end position="21"/>
    </location>
</feature>
<gene>
    <name evidence="3" type="ORF">OSCT_0684</name>
</gene>
<dbReference type="InterPro" id="IPR036895">
    <property type="entry name" value="Uracil-DNA_glycosylase-like_sf"/>
</dbReference>
<evidence type="ECO:0000313" key="3">
    <source>
        <dbReference type="EMBL" id="EFO81402.1"/>
    </source>
</evidence>
<feature type="domain" description="Uracil-DNA glycosylase-like" evidence="2">
    <location>
        <begin position="51"/>
        <end position="192"/>
    </location>
</feature>
<dbReference type="EMBL" id="ADVR01000012">
    <property type="protein sequence ID" value="EFO81402.1"/>
    <property type="molecule type" value="Genomic_DNA"/>
</dbReference>
<keyword evidence="1" id="KW-0732">Signal</keyword>
<dbReference type="CDD" id="cd10035">
    <property type="entry name" value="UDG_like"/>
    <property type="match status" value="1"/>
</dbReference>
<dbReference type="Pfam" id="PF03167">
    <property type="entry name" value="UDG"/>
    <property type="match status" value="1"/>
</dbReference>
<dbReference type="Gene3D" id="3.40.470.10">
    <property type="entry name" value="Uracil-DNA glycosylase-like domain"/>
    <property type="match status" value="1"/>
</dbReference>